<name>A0A067PZ44_9AGAM</name>
<evidence type="ECO:0000256" key="1">
    <source>
        <dbReference type="SAM" id="Phobius"/>
    </source>
</evidence>
<dbReference type="AlphaFoldDB" id="A0A067PZ44"/>
<reference evidence="3" key="1">
    <citation type="journal article" date="2014" name="Proc. Natl. Acad. Sci. U.S.A.">
        <title>Extensive sampling of basidiomycete genomes demonstrates inadequacy of the white-rot/brown-rot paradigm for wood decay fungi.</title>
        <authorList>
            <person name="Riley R."/>
            <person name="Salamov A.A."/>
            <person name="Brown D.W."/>
            <person name="Nagy L.G."/>
            <person name="Floudas D."/>
            <person name="Held B.W."/>
            <person name="Levasseur A."/>
            <person name="Lombard V."/>
            <person name="Morin E."/>
            <person name="Otillar R."/>
            <person name="Lindquist E.A."/>
            <person name="Sun H."/>
            <person name="LaButti K.M."/>
            <person name="Schmutz J."/>
            <person name="Jabbour D."/>
            <person name="Luo H."/>
            <person name="Baker S.E."/>
            <person name="Pisabarro A.G."/>
            <person name="Walton J.D."/>
            <person name="Blanchette R.A."/>
            <person name="Henrissat B."/>
            <person name="Martin F."/>
            <person name="Cullen D."/>
            <person name="Hibbett D.S."/>
            <person name="Grigoriev I.V."/>
        </authorList>
    </citation>
    <scope>NUCLEOTIDE SEQUENCE [LARGE SCALE GENOMIC DNA]</scope>
    <source>
        <strain evidence="3">MUCL 33604</strain>
    </source>
</reference>
<evidence type="ECO:0000313" key="2">
    <source>
        <dbReference type="EMBL" id="KDQ59949.1"/>
    </source>
</evidence>
<accession>A0A067PZ44</accession>
<keyword evidence="3" id="KW-1185">Reference proteome</keyword>
<keyword evidence="1" id="KW-0472">Membrane</keyword>
<proteinExistence type="predicted"/>
<organism evidence="2 3">
    <name type="scientific">Jaapia argillacea MUCL 33604</name>
    <dbReference type="NCBI Taxonomy" id="933084"/>
    <lineage>
        <taxon>Eukaryota</taxon>
        <taxon>Fungi</taxon>
        <taxon>Dikarya</taxon>
        <taxon>Basidiomycota</taxon>
        <taxon>Agaricomycotina</taxon>
        <taxon>Agaricomycetes</taxon>
        <taxon>Agaricomycetidae</taxon>
        <taxon>Jaapiales</taxon>
        <taxon>Jaapiaceae</taxon>
        <taxon>Jaapia</taxon>
    </lineage>
</organism>
<sequence>MTSILAYYSGLTLIQRRKLVGGILVACVGIISPIVGFIQQHRGLGIASGFCGLFVTVITAWYLIKLHQDRVRLSLIHFGAG</sequence>
<keyword evidence="1" id="KW-1133">Transmembrane helix</keyword>
<dbReference type="InParanoid" id="A0A067PZ44"/>
<protein>
    <submittedName>
        <fullName evidence="2">Uncharacterized protein</fullName>
    </submittedName>
</protein>
<dbReference type="EMBL" id="KL197715">
    <property type="protein sequence ID" value="KDQ59949.1"/>
    <property type="molecule type" value="Genomic_DNA"/>
</dbReference>
<gene>
    <name evidence="2" type="ORF">JAAARDRAFT_637444</name>
</gene>
<feature type="transmembrane region" description="Helical" evidence="1">
    <location>
        <begin position="19"/>
        <end position="38"/>
    </location>
</feature>
<dbReference type="Proteomes" id="UP000027265">
    <property type="component" value="Unassembled WGS sequence"/>
</dbReference>
<evidence type="ECO:0000313" key="3">
    <source>
        <dbReference type="Proteomes" id="UP000027265"/>
    </source>
</evidence>
<dbReference type="HOGENOM" id="CLU_2574201_0_0_1"/>
<feature type="transmembrane region" description="Helical" evidence="1">
    <location>
        <begin position="44"/>
        <end position="64"/>
    </location>
</feature>
<keyword evidence="1" id="KW-0812">Transmembrane</keyword>